<dbReference type="GO" id="GO:0012505">
    <property type="term" value="C:endomembrane system"/>
    <property type="evidence" value="ECO:0007669"/>
    <property type="project" value="UniProtKB-SubCell"/>
</dbReference>
<feature type="compositionally biased region" description="Low complexity" evidence="6">
    <location>
        <begin position="368"/>
        <end position="384"/>
    </location>
</feature>
<feature type="domain" description="MHD" evidence="7">
    <location>
        <begin position="217"/>
        <end position="577"/>
    </location>
</feature>
<comment type="caution">
    <text evidence="8">The sequence shown here is derived from an EMBL/GenBank/DDBJ whole genome shotgun (WGS) entry which is preliminary data.</text>
</comment>
<feature type="region of interest" description="Disordered" evidence="6">
    <location>
        <begin position="368"/>
        <end position="398"/>
    </location>
</feature>
<proteinExistence type="inferred from homology"/>
<dbReference type="InterPro" id="IPR036168">
    <property type="entry name" value="AP2_Mu_C_sf"/>
</dbReference>
<dbReference type="Gene3D" id="2.60.40.1170">
    <property type="entry name" value="Mu homology domain, subdomain B"/>
    <property type="match status" value="3"/>
</dbReference>
<dbReference type="PRINTS" id="PR00314">
    <property type="entry name" value="CLATHRINADPT"/>
</dbReference>
<sequence length="578" mass="60082">MAAIQALYIFDEHNNLILSHTYTTTPSPPPPASTVLPLYLQHPTPRPSVLYLPSTSPPTTCYTTTHDSLLLLAPSTHDTPPLDTLEFLHRVADALSEFLGSPLLASRITTSYDIVAQILSALADAGVPCESEPNALRDTVETGPGVLDGILGKVGLPAGSATPALQQASSQLGGSGVGSGRFTAPLRSGAFGGGLGAAETAAGSAVPWRRSGVRHTSNELYVDLIEEVTVTLAPSGRPLSAFAYGSVAFTSKVSGVPDLALSLTTGGGKGAMGGSGGRRAELLQGVMERVVFHPCVRLNRWKTEGVLSFVPPDGRFALAGYEVDLLGPGTETPVGDAKTGLSFLPASLEVNTELGKAGAEFEVRCSTPALSGTGSSSATASLQSNLGPSRASKPDPKAPMLEDLTIHVPLPAAVRNVSDLRPSRGEAHWNPTSGGVEWKIMGVIYGKVEAVLRCTVQGPLADDEEESSGAGVLNGVTATTYDYDDDQPAAPKVPRSKKTGGSGNGAVDGVQARRERNRRLMPSSATLSFTQKGQLASGLKVESLLVDSKKSRGLGPEVKPYKGVKYLTVSRGGVEVRC</sequence>
<evidence type="ECO:0000256" key="6">
    <source>
        <dbReference type="SAM" id="MobiDB-lite"/>
    </source>
</evidence>
<evidence type="ECO:0000256" key="1">
    <source>
        <dbReference type="ARBA" id="ARBA00004308"/>
    </source>
</evidence>
<dbReference type="SUPFAM" id="SSF49447">
    <property type="entry name" value="Second domain of Mu2 adaptin subunit (ap50) of ap2 adaptor"/>
    <property type="match status" value="1"/>
</dbReference>
<dbReference type="InterPro" id="IPR011012">
    <property type="entry name" value="Longin-like_dom_sf"/>
</dbReference>
<evidence type="ECO:0000256" key="5">
    <source>
        <dbReference type="PIRNR" id="PIRNR005992"/>
    </source>
</evidence>
<dbReference type="OrthoDB" id="870at2759"/>
<reference evidence="8 9" key="1">
    <citation type="submission" date="2017-03" db="EMBL/GenBank/DDBJ databases">
        <title>Genomes of endolithic fungi from Antarctica.</title>
        <authorList>
            <person name="Coleine C."/>
            <person name="Masonjones S."/>
            <person name="Stajich J.E."/>
        </authorList>
    </citation>
    <scope>NUCLEOTIDE SEQUENCE [LARGE SCALE GENOMIC DNA]</scope>
    <source>
        <strain evidence="8 9">CCFEE 6315</strain>
    </source>
</reference>
<evidence type="ECO:0000256" key="2">
    <source>
        <dbReference type="ARBA" id="ARBA00022448"/>
    </source>
</evidence>
<keyword evidence="3 5" id="KW-0653">Protein transport</keyword>
<comment type="subcellular location">
    <subcellularLocation>
        <location evidence="1">Endomembrane system</location>
    </subcellularLocation>
</comment>
<dbReference type="GO" id="GO:0006886">
    <property type="term" value="P:intracellular protein transport"/>
    <property type="evidence" value="ECO:0007669"/>
    <property type="project" value="UniProtKB-UniRule"/>
</dbReference>
<evidence type="ECO:0000256" key="4">
    <source>
        <dbReference type="ARBA" id="ARBA00023136"/>
    </source>
</evidence>
<evidence type="ECO:0000256" key="3">
    <source>
        <dbReference type="ARBA" id="ARBA00022927"/>
    </source>
</evidence>
<protein>
    <recommendedName>
        <fullName evidence="7">MHD domain-containing protein</fullName>
    </recommendedName>
</protein>
<organism evidence="8 9">
    <name type="scientific">Salinomyces thailandicus</name>
    <dbReference type="NCBI Taxonomy" id="706561"/>
    <lineage>
        <taxon>Eukaryota</taxon>
        <taxon>Fungi</taxon>
        <taxon>Dikarya</taxon>
        <taxon>Ascomycota</taxon>
        <taxon>Pezizomycotina</taxon>
        <taxon>Dothideomycetes</taxon>
        <taxon>Dothideomycetidae</taxon>
        <taxon>Mycosphaerellales</taxon>
        <taxon>Teratosphaeriaceae</taxon>
        <taxon>Salinomyces</taxon>
    </lineage>
</organism>
<evidence type="ECO:0000259" key="7">
    <source>
        <dbReference type="PROSITE" id="PS51072"/>
    </source>
</evidence>
<name>A0A4U0TK36_9PEZI</name>
<dbReference type="EMBL" id="NAJL01000083">
    <property type="protein sequence ID" value="TKA22137.1"/>
    <property type="molecule type" value="Genomic_DNA"/>
</dbReference>
<dbReference type="PIRSF" id="PIRSF005992">
    <property type="entry name" value="Clathrin_mu"/>
    <property type="match status" value="1"/>
</dbReference>
<comment type="similarity">
    <text evidence="5">Belongs to the adaptor complexes medium subunit family.</text>
</comment>
<dbReference type="GO" id="GO:0016192">
    <property type="term" value="P:vesicle-mediated transport"/>
    <property type="evidence" value="ECO:0007669"/>
    <property type="project" value="InterPro"/>
</dbReference>
<dbReference type="GO" id="GO:0030131">
    <property type="term" value="C:clathrin adaptor complex"/>
    <property type="evidence" value="ECO:0007669"/>
    <property type="project" value="UniProtKB-UniRule"/>
</dbReference>
<dbReference type="InterPro" id="IPR018240">
    <property type="entry name" value="Clathrin_mu_CS"/>
</dbReference>
<keyword evidence="4" id="KW-0472">Membrane</keyword>
<dbReference type="Proteomes" id="UP000308549">
    <property type="component" value="Unassembled WGS sequence"/>
</dbReference>
<gene>
    <name evidence="8" type="ORF">B0A50_08194</name>
</gene>
<dbReference type="PANTHER" id="PTHR10529">
    <property type="entry name" value="AP COMPLEX SUBUNIT MU"/>
    <property type="match status" value="1"/>
</dbReference>
<dbReference type="InterPro" id="IPR001392">
    <property type="entry name" value="Clathrin_mu"/>
</dbReference>
<dbReference type="AlphaFoldDB" id="A0A4U0TK36"/>
<dbReference type="Gene3D" id="3.30.450.60">
    <property type="match status" value="1"/>
</dbReference>
<dbReference type="SUPFAM" id="SSF64356">
    <property type="entry name" value="SNARE-like"/>
    <property type="match status" value="1"/>
</dbReference>
<evidence type="ECO:0000313" key="9">
    <source>
        <dbReference type="Proteomes" id="UP000308549"/>
    </source>
</evidence>
<keyword evidence="9" id="KW-1185">Reference proteome</keyword>
<dbReference type="PROSITE" id="PS00990">
    <property type="entry name" value="CLAT_ADAPTOR_M_1"/>
    <property type="match status" value="1"/>
</dbReference>
<dbReference type="Pfam" id="PF00928">
    <property type="entry name" value="Adap_comp_sub"/>
    <property type="match status" value="1"/>
</dbReference>
<dbReference type="InterPro" id="IPR028565">
    <property type="entry name" value="MHD"/>
</dbReference>
<dbReference type="InterPro" id="IPR050431">
    <property type="entry name" value="Adaptor_comp_med_subunit"/>
</dbReference>
<accession>A0A4U0TK36</accession>
<keyword evidence="2 5" id="KW-0813">Transport</keyword>
<feature type="region of interest" description="Disordered" evidence="6">
    <location>
        <begin position="479"/>
        <end position="521"/>
    </location>
</feature>
<dbReference type="PROSITE" id="PS51072">
    <property type="entry name" value="MHD"/>
    <property type="match status" value="1"/>
</dbReference>
<evidence type="ECO:0000313" key="8">
    <source>
        <dbReference type="EMBL" id="TKA22137.1"/>
    </source>
</evidence>